<reference evidence="2 3" key="1">
    <citation type="submission" date="2023-04" db="EMBL/GenBank/DDBJ databases">
        <title>Fusibacter bizertensis strain WBS, isolated from littoral bottom sediments of the Arctic seas - biochemical and genomic analysis.</title>
        <authorList>
            <person name="Brioukhanov A.L."/>
        </authorList>
    </citation>
    <scope>NUCLEOTIDE SEQUENCE [LARGE SCALE GENOMIC DNA]</scope>
    <source>
        <strain evidence="2 3">WBS</strain>
    </source>
</reference>
<dbReference type="EMBL" id="JARYZI010000007">
    <property type="protein sequence ID" value="MDH8678726.1"/>
    <property type="molecule type" value="Genomic_DNA"/>
</dbReference>
<dbReference type="Proteomes" id="UP001158045">
    <property type="component" value="Unassembled WGS sequence"/>
</dbReference>
<evidence type="ECO:0000313" key="3">
    <source>
        <dbReference type="Proteomes" id="UP001158045"/>
    </source>
</evidence>
<proteinExistence type="predicted"/>
<dbReference type="Gene3D" id="3.40.50.1010">
    <property type="entry name" value="5'-nuclease"/>
    <property type="match status" value="1"/>
</dbReference>
<organism evidence="2 3">
    <name type="scientific">Fusibacter bizertensis</name>
    <dbReference type="NCBI Taxonomy" id="1488331"/>
    <lineage>
        <taxon>Bacteria</taxon>
        <taxon>Bacillati</taxon>
        <taxon>Bacillota</taxon>
        <taxon>Clostridia</taxon>
        <taxon>Eubacteriales</taxon>
        <taxon>Eubacteriales Family XII. Incertae Sedis</taxon>
        <taxon>Fusibacter</taxon>
    </lineage>
</organism>
<feature type="domain" description="PIN-like" evidence="1">
    <location>
        <begin position="5"/>
        <end position="102"/>
    </location>
</feature>
<dbReference type="InterPro" id="IPR041494">
    <property type="entry name" value="PIN7"/>
</dbReference>
<evidence type="ECO:0000259" key="1">
    <source>
        <dbReference type="Pfam" id="PF18475"/>
    </source>
</evidence>
<dbReference type="RefSeq" id="WP_281094613.1">
    <property type="nucleotide sequence ID" value="NZ_JARYZI010000007.1"/>
</dbReference>
<keyword evidence="3" id="KW-1185">Reference proteome</keyword>
<comment type="caution">
    <text evidence="2">The sequence shown here is derived from an EMBL/GenBank/DDBJ whole genome shotgun (WGS) entry which is preliminary data.</text>
</comment>
<accession>A0ABT6NEA1</accession>
<sequence>MKLVLVDYENIQNLDGIDKISDYEIKILVGKNQTKVPIDLVLQTQQLGKSLEWLKVNGQGKNALDFYIAYYIGKYIEANKYSAFVIVSKDTGYDPLIEHINEAAKSKIVKRVTNITQVHHKLMEKSITPEMKKLIDQLRKIQGNKRPKKRSTLSGFAMSVFANHKSTEELNEIIEGLYVGKFISEANGIIKYNIDNVPLSK</sequence>
<gene>
    <name evidence="2" type="ORF">QE109_11235</name>
</gene>
<dbReference type="Pfam" id="PF18475">
    <property type="entry name" value="PIN7"/>
    <property type="match status" value="1"/>
</dbReference>
<evidence type="ECO:0000313" key="2">
    <source>
        <dbReference type="EMBL" id="MDH8678726.1"/>
    </source>
</evidence>
<name>A0ABT6NEA1_9FIRM</name>
<protein>
    <submittedName>
        <fullName evidence="2">PIN domain-containing protein</fullName>
    </submittedName>
</protein>